<evidence type="ECO:0000256" key="1">
    <source>
        <dbReference type="SAM" id="MobiDB-lite"/>
    </source>
</evidence>
<gene>
    <name evidence="2" type="ORF">PX52LOC_08037</name>
</gene>
<feature type="region of interest" description="Disordered" evidence="1">
    <location>
        <begin position="216"/>
        <end position="238"/>
    </location>
</feature>
<sequence>MSGWASGRVACTLAISRSRRPCTLIAHPPPPGTRRTPARTRPTRPGTAGPAVARAAGPGSGFASHSPTVVGPEVGVHLLLQGGEAGRQLDHLPHLKAQLEYGPGGPESGGRRGPRLLEFEESSDGLGGGGGEGPSRAGDDVGLDGPEAADEVGVLEAAADGGDAEAGLGRGGLLGGPAGEGEQERVVGRRPAGVVATGASEGGKSRLWSVVVGFSGRGRVTPPRERRPRAGPARPSRP</sequence>
<accession>A0A5C1AUJ0</accession>
<dbReference type="AlphaFoldDB" id="A0A5C1AUJ0"/>
<evidence type="ECO:0000313" key="3">
    <source>
        <dbReference type="Proteomes" id="UP000324974"/>
    </source>
</evidence>
<feature type="compositionally biased region" description="Low complexity" evidence="1">
    <location>
        <begin position="43"/>
        <end position="57"/>
    </location>
</feature>
<name>A0A5C1AUJ0_9BACT</name>
<feature type="region of interest" description="Disordered" evidence="1">
    <location>
        <begin position="120"/>
        <end position="149"/>
    </location>
</feature>
<dbReference type="KEGG" id="lrs:PX52LOC_08037"/>
<feature type="region of interest" description="Disordered" evidence="1">
    <location>
        <begin position="22"/>
        <end position="65"/>
    </location>
</feature>
<reference evidence="3" key="1">
    <citation type="submission" date="2019-08" db="EMBL/GenBank/DDBJ databases">
        <title>Limnoglobus roseus gen. nov., sp. nov., a novel freshwater planctomycete with a giant genome from the family Gemmataceae.</title>
        <authorList>
            <person name="Kulichevskaya I.S."/>
            <person name="Naumoff D.G."/>
            <person name="Miroshnikov K."/>
            <person name="Ivanova A."/>
            <person name="Philippov D.A."/>
            <person name="Hakobyan A."/>
            <person name="Rijpstra I.C."/>
            <person name="Sinninghe Damste J.S."/>
            <person name="Liesack W."/>
            <person name="Dedysh S.N."/>
        </authorList>
    </citation>
    <scope>NUCLEOTIDE SEQUENCE [LARGE SCALE GENOMIC DNA]</scope>
    <source>
        <strain evidence="3">PX52</strain>
    </source>
</reference>
<protein>
    <submittedName>
        <fullName evidence="2">Uncharacterized protein</fullName>
    </submittedName>
</protein>
<feature type="compositionally biased region" description="Gly residues" evidence="1">
    <location>
        <begin position="168"/>
        <end position="179"/>
    </location>
</feature>
<dbReference type="Proteomes" id="UP000324974">
    <property type="component" value="Chromosome"/>
</dbReference>
<proteinExistence type="predicted"/>
<evidence type="ECO:0000313" key="2">
    <source>
        <dbReference type="EMBL" id="QEL20914.1"/>
    </source>
</evidence>
<keyword evidence="3" id="KW-1185">Reference proteome</keyword>
<feature type="region of interest" description="Disordered" evidence="1">
    <location>
        <begin position="162"/>
        <end position="190"/>
    </location>
</feature>
<dbReference type="EMBL" id="CP042425">
    <property type="protein sequence ID" value="QEL20914.1"/>
    <property type="molecule type" value="Genomic_DNA"/>
</dbReference>
<organism evidence="2 3">
    <name type="scientific">Limnoglobus roseus</name>
    <dbReference type="NCBI Taxonomy" id="2598579"/>
    <lineage>
        <taxon>Bacteria</taxon>
        <taxon>Pseudomonadati</taxon>
        <taxon>Planctomycetota</taxon>
        <taxon>Planctomycetia</taxon>
        <taxon>Gemmatales</taxon>
        <taxon>Gemmataceae</taxon>
        <taxon>Limnoglobus</taxon>
    </lineage>
</organism>